<evidence type="ECO:0000313" key="1">
    <source>
        <dbReference type="Ensembl" id="ENSMALP00000014730.1"/>
    </source>
</evidence>
<accession>A0A3Q3JDE9</accession>
<evidence type="ECO:0000313" key="2">
    <source>
        <dbReference type="Proteomes" id="UP000261600"/>
    </source>
</evidence>
<sequence length="43" mass="4697">LVMAAAEGSVKPLQTAMKMATVAIQLDGENRHKVLTFTARLQR</sequence>
<reference evidence="1" key="1">
    <citation type="submission" date="2025-08" db="UniProtKB">
        <authorList>
            <consortium name="Ensembl"/>
        </authorList>
    </citation>
    <scope>IDENTIFICATION</scope>
</reference>
<reference evidence="1" key="2">
    <citation type="submission" date="2025-09" db="UniProtKB">
        <authorList>
            <consortium name="Ensembl"/>
        </authorList>
    </citation>
    <scope>IDENTIFICATION</scope>
</reference>
<dbReference type="AlphaFoldDB" id="A0A3Q3JDE9"/>
<dbReference type="Ensembl" id="ENSMALT00000015037.1">
    <property type="protein sequence ID" value="ENSMALP00000014730.1"/>
    <property type="gene ID" value="ENSMALG00000010335.1"/>
</dbReference>
<name>A0A3Q3JDE9_MONAL</name>
<dbReference type="Proteomes" id="UP000261600">
    <property type="component" value="Unplaced"/>
</dbReference>
<organism evidence="1 2">
    <name type="scientific">Monopterus albus</name>
    <name type="common">Swamp eel</name>
    <dbReference type="NCBI Taxonomy" id="43700"/>
    <lineage>
        <taxon>Eukaryota</taxon>
        <taxon>Metazoa</taxon>
        <taxon>Chordata</taxon>
        <taxon>Craniata</taxon>
        <taxon>Vertebrata</taxon>
        <taxon>Euteleostomi</taxon>
        <taxon>Actinopterygii</taxon>
        <taxon>Neopterygii</taxon>
        <taxon>Teleostei</taxon>
        <taxon>Neoteleostei</taxon>
        <taxon>Acanthomorphata</taxon>
        <taxon>Anabantaria</taxon>
        <taxon>Synbranchiformes</taxon>
        <taxon>Synbranchidae</taxon>
        <taxon>Monopterus</taxon>
    </lineage>
</organism>
<keyword evidence="2" id="KW-1185">Reference proteome</keyword>
<protein>
    <submittedName>
        <fullName evidence="1">Uncharacterized protein</fullName>
    </submittedName>
</protein>
<proteinExistence type="predicted"/>